<protein>
    <submittedName>
        <fullName evidence="2">Uncharacterized protein</fullName>
    </submittedName>
</protein>
<name>A0A6L2N8U6_TANCI</name>
<organism evidence="2">
    <name type="scientific">Tanacetum cinerariifolium</name>
    <name type="common">Dalmatian daisy</name>
    <name type="synonym">Chrysanthemum cinerariifolium</name>
    <dbReference type="NCBI Taxonomy" id="118510"/>
    <lineage>
        <taxon>Eukaryota</taxon>
        <taxon>Viridiplantae</taxon>
        <taxon>Streptophyta</taxon>
        <taxon>Embryophyta</taxon>
        <taxon>Tracheophyta</taxon>
        <taxon>Spermatophyta</taxon>
        <taxon>Magnoliopsida</taxon>
        <taxon>eudicotyledons</taxon>
        <taxon>Gunneridae</taxon>
        <taxon>Pentapetalae</taxon>
        <taxon>asterids</taxon>
        <taxon>campanulids</taxon>
        <taxon>Asterales</taxon>
        <taxon>Asteraceae</taxon>
        <taxon>Asteroideae</taxon>
        <taxon>Anthemideae</taxon>
        <taxon>Anthemidinae</taxon>
        <taxon>Tanacetum</taxon>
    </lineage>
</organism>
<feature type="compositionally biased region" description="Basic and acidic residues" evidence="1">
    <location>
        <begin position="107"/>
        <end position="120"/>
    </location>
</feature>
<accession>A0A6L2N8U6</accession>
<reference evidence="2" key="1">
    <citation type="journal article" date="2019" name="Sci. Rep.">
        <title>Draft genome of Tanacetum cinerariifolium, the natural source of mosquito coil.</title>
        <authorList>
            <person name="Yamashiro T."/>
            <person name="Shiraishi A."/>
            <person name="Satake H."/>
            <person name="Nakayama K."/>
        </authorList>
    </citation>
    <scope>NUCLEOTIDE SEQUENCE</scope>
</reference>
<feature type="region of interest" description="Disordered" evidence="1">
    <location>
        <begin position="107"/>
        <end position="130"/>
    </location>
</feature>
<feature type="compositionally biased region" description="Acidic residues" evidence="1">
    <location>
        <begin position="121"/>
        <end position="130"/>
    </location>
</feature>
<evidence type="ECO:0000256" key="1">
    <source>
        <dbReference type="SAM" id="MobiDB-lite"/>
    </source>
</evidence>
<dbReference type="EMBL" id="BKCJ010008181">
    <property type="protein sequence ID" value="GEU80964.1"/>
    <property type="molecule type" value="Genomic_DNA"/>
</dbReference>
<dbReference type="AlphaFoldDB" id="A0A6L2N8U6"/>
<evidence type="ECO:0000313" key="2">
    <source>
        <dbReference type="EMBL" id="GEU80964.1"/>
    </source>
</evidence>
<comment type="caution">
    <text evidence="2">The sequence shown here is derived from an EMBL/GenBank/DDBJ whole genome shotgun (WGS) entry which is preliminary data.</text>
</comment>
<gene>
    <name evidence="2" type="ORF">Tci_052942</name>
</gene>
<sequence>MSKRYGYMFRYMKRSFMPMKDMDTISKMVKGTPKIVVPRMVNETTDENMRDNLPMVVSEGIKLESEKSKANIASMVADAVDAFLRNYMNSSRNLLLILILTLDHEDHHDDDARPEGKSRTDDDEVPSEEVSPELLAKMTGKGMKGQLKKRDNPDEVYSDKRTLDVMKVQYDQGHGQEFMKEIVVKRVNGFEWTKSGKKRRSFGVDVIEDFKEYTLRDYYCWLKTYCYWYKVKLLDNAVDSRLRLLEQSVAVDD</sequence>
<proteinExistence type="predicted"/>